<name>A0A7J9KEQ2_9ROSI</name>
<reference evidence="1 2" key="1">
    <citation type="journal article" date="2019" name="Genome Biol. Evol.">
        <title>Insights into the evolution of the New World diploid cottons (Gossypium, subgenus Houzingenia) based on genome sequencing.</title>
        <authorList>
            <person name="Grover C.E."/>
            <person name="Arick M.A. 2nd"/>
            <person name="Thrash A."/>
            <person name="Conover J.L."/>
            <person name="Sanders W.S."/>
            <person name="Peterson D.G."/>
            <person name="Frelichowski J.E."/>
            <person name="Scheffler J.A."/>
            <person name="Scheffler B.E."/>
            <person name="Wendel J.F."/>
        </authorList>
    </citation>
    <scope>NUCLEOTIDE SEQUENCE [LARGE SCALE GENOMIC DNA]</scope>
    <source>
        <strain evidence="1">6</strain>
        <tissue evidence="1">Leaf</tissue>
    </source>
</reference>
<keyword evidence="2" id="KW-1185">Reference proteome</keyword>
<protein>
    <submittedName>
        <fullName evidence="1">Uncharacterized protein</fullName>
    </submittedName>
</protein>
<organism evidence="1 2">
    <name type="scientific">Gossypium armourianum</name>
    <dbReference type="NCBI Taxonomy" id="34283"/>
    <lineage>
        <taxon>Eukaryota</taxon>
        <taxon>Viridiplantae</taxon>
        <taxon>Streptophyta</taxon>
        <taxon>Embryophyta</taxon>
        <taxon>Tracheophyta</taxon>
        <taxon>Spermatophyta</taxon>
        <taxon>Magnoliopsida</taxon>
        <taxon>eudicotyledons</taxon>
        <taxon>Gunneridae</taxon>
        <taxon>Pentapetalae</taxon>
        <taxon>rosids</taxon>
        <taxon>malvids</taxon>
        <taxon>Malvales</taxon>
        <taxon>Malvaceae</taxon>
        <taxon>Malvoideae</taxon>
        <taxon>Gossypium</taxon>
    </lineage>
</organism>
<comment type="caution">
    <text evidence="1">The sequence shown here is derived from an EMBL/GenBank/DDBJ whole genome shotgun (WGS) entry which is preliminary data.</text>
</comment>
<gene>
    <name evidence="1" type="ORF">Goarm_023180</name>
</gene>
<dbReference type="AlphaFoldDB" id="A0A7J9KEQ2"/>
<accession>A0A7J9KEQ2</accession>
<dbReference type="EMBL" id="JABFAE010325873">
    <property type="protein sequence ID" value="MBA0844729.1"/>
    <property type="molecule type" value="Genomic_DNA"/>
</dbReference>
<dbReference type="Proteomes" id="UP000593575">
    <property type="component" value="Unassembled WGS sequence"/>
</dbReference>
<evidence type="ECO:0000313" key="2">
    <source>
        <dbReference type="Proteomes" id="UP000593575"/>
    </source>
</evidence>
<sequence>MPIKYKQFIIHGMILNLSLILFRKKCSQKMEFIQLNWITQSVGLTQLKQINLTVILEVAS</sequence>
<proteinExistence type="predicted"/>
<evidence type="ECO:0000313" key="1">
    <source>
        <dbReference type="EMBL" id="MBA0844729.1"/>
    </source>
</evidence>